<keyword evidence="1" id="KW-0175">Coiled coil</keyword>
<dbReference type="Proteomes" id="UP000000305">
    <property type="component" value="Unassembled WGS sequence"/>
</dbReference>
<feature type="compositionally biased region" description="Polar residues" evidence="2">
    <location>
        <begin position="38"/>
        <end position="54"/>
    </location>
</feature>
<gene>
    <name evidence="3" type="ORF">DAPPUDRAFT_119765</name>
</gene>
<feature type="region of interest" description="Disordered" evidence="2">
    <location>
        <begin position="31"/>
        <end position="54"/>
    </location>
</feature>
<sequence length="352" mass="41363">MEFTPQQSASTSRLKLCKEYFPMTPDIFNATDSDEESSSLADGSANSCSSNQTSEDIEDTEVAFLRRRIQVLEIENRSLYRKIDDMEKKEKKIAEHNKVNAKRPRTSHLLMYMLHTVTVGVYSPAESQVDSAYILVRMLTWLCLVGTDCRYELLPLHIDRITIIVNTEGVDRGLQCVTECTKKSIWLPLRAETYFLFKEGYYDQTENVLIKWDAVYPGWTAETNREKRLWGQNGFRKYRDNYTVIQSRFLWWMESGVDVFYPEGLRGAWLPEVRAVNGRRRCGRRHFRRTSVRRRYSAIQHYDPSDDVVEDPDVLTEDDWRWARRCALMALPERQNNHQHGSRGWWNGCCRL</sequence>
<evidence type="ECO:0000313" key="3">
    <source>
        <dbReference type="EMBL" id="EFX62875.1"/>
    </source>
</evidence>
<dbReference type="HOGENOM" id="CLU_788148_0_0_1"/>
<dbReference type="InParanoid" id="E9HZF3"/>
<keyword evidence="4" id="KW-1185">Reference proteome</keyword>
<dbReference type="EMBL" id="GL733326">
    <property type="protein sequence ID" value="EFX62875.1"/>
    <property type="molecule type" value="Genomic_DNA"/>
</dbReference>
<evidence type="ECO:0000313" key="4">
    <source>
        <dbReference type="Proteomes" id="UP000000305"/>
    </source>
</evidence>
<name>E9HZF3_DAPPU</name>
<feature type="coiled-coil region" evidence="1">
    <location>
        <begin position="62"/>
        <end position="89"/>
    </location>
</feature>
<evidence type="ECO:0000256" key="2">
    <source>
        <dbReference type="SAM" id="MobiDB-lite"/>
    </source>
</evidence>
<dbReference type="KEGG" id="dpx:DAPPUDRAFT_119765"/>
<evidence type="ECO:0000256" key="1">
    <source>
        <dbReference type="SAM" id="Coils"/>
    </source>
</evidence>
<reference evidence="3 4" key="1">
    <citation type="journal article" date="2011" name="Science">
        <title>The ecoresponsive genome of Daphnia pulex.</title>
        <authorList>
            <person name="Colbourne J.K."/>
            <person name="Pfrender M.E."/>
            <person name="Gilbert D."/>
            <person name="Thomas W.K."/>
            <person name="Tucker A."/>
            <person name="Oakley T.H."/>
            <person name="Tokishita S."/>
            <person name="Aerts A."/>
            <person name="Arnold G.J."/>
            <person name="Basu M.K."/>
            <person name="Bauer D.J."/>
            <person name="Caceres C.E."/>
            <person name="Carmel L."/>
            <person name="Casola C."/>
            <person name="Choi J.H."/>
            <person name="Detter J.C."/>
            <person name="Dong Q."/>
            <person name="Dusheyko S."/>
            <person name="Eads B.D."/>
            <person name="Frohlich T."/>
            <person name="Geiler-Samerotte K.A."/>
            <person name="Gerlach D."/>
            <person name="Hatcher P."/>
            <person name="Jogdeo S."/>
            <person name="Krijgsveld J."/>
            <person name="Kriventseva E.V."/>
            <person name="Kultz D."/>
            <person name="Laforsch C."/>
            <person name="Lindquist E."/>
            <person name="Lopez J."/>
            <person name="Manak J.R."/>
            <person name="Muller J."/>
            <person name="Pangilinan J."/>
            <person name="Patwardhan R.P."/>
            <person name="Pitluck S."/>
            <person name="Pritham E.J."/>
            <person name="Rechtsteiner A."/>
            <person name="Rho M."/>
            <person name="Rogozin I.B."/>
            <person name="Sakarya O."/>
            <person name="Salamov A."/>
            <person name="Schaack S."/>
            <person name="Shapiro H."/>
            <person name="Shiga Y."/>
            <person name="Skalitzky C."/>
            <person name="Smith Z."/>
            <person name="Souvorov A."/>
            <person name="Sung W."/>
            <person name="Tang Z."/>
            <person name="Tsuchiya D."/>
            <person name="Tu H."/>
            <person name="Vos H."/>
            <person name="Wang M."/>
            <person name="Wolf Y.I."/>
            <person name="Yamagata H."/>
            <person name="Yamada T."/>
            <person name="Ye Y."/>
            <person name="Shaw J.R."/>
            <person name="Andrews J."/>
            <person name="Crease T.J."/>
            <person name="Tang H."/>
            <person name="Lucas S.M."/>
            <person name="Robertson H.M."/>
            <person name="Bork P."/>
            <person name="Koonin E.V."/>
            <person name="Zdobnov E.M."/>
            <person name="Grigoriev I.V."/>
            <person name="Lynch M."/>
            <person name="Boore J.L."/>
        </authorList>
    </citation>
    <scope>NUCLEOTIDE SEQUENCE [LARGE SCALE GENOMIC DNA]</scope>
</reference>
<accession>E9HZF3</accession>
<dbReference type="AlphaFoldDB" id="E9HZF3"/>
<protein>
    <submittedName>
        <fullName evidence="3">Uncharacterized protein</fullName>
    </submittedName>
</protein>
<proteinExistence type="predicted"/>
<organism evidence="3 4">
    <name type="scientific">Daphnia pulex</name>
    <name type="common">Water flea</name>
    <dbReference type="NCBI Taxonomy" id="6669"/>
    <lineage>
        <taxon>Eukaryota</taxon>
        <taxon>Metazoa</taxon>
        <taxon>Ecdysozoa</taxon>
        <taxon>Arthropoda</taxon>
        <taxon>Crustacea</taxon>
        <taxon>Branchiopoda</taxon>
        <taxon>Diplostraca</taxon>
        <taxon>Cladocera</taxon>
        <taxon>Anomopoda</taxon>
        <taxon>Daphniidae</taxon>
        <taxon>Daphnia</taxon>
    </lineage>
</organism>